<dbReference type="GO" id="GO:0051661">
    <property type="term" value="P:maintenance of centrosome location"/>
    <property type="evidence" value="ECO:0007669"/>
    <property type="project" value="TreeGrafter"/>
</dbReference>
<evidence type="ECO:0000313" key="8">
    <source>
        <dbReference type="Proteomes" id="UP000054313"/>
    </source>
</evidence>
<dbReference type="GO" id="GO:0005813">
    <property type="term" value="C:centrosome"/>
    <property type="evidence" value="ECO:0007669"/>
    <property type="project" value="UniProtKB-SubCell"/>
</dbReference>
<feature type="coiled-coil region" evidence="5">
    <location>
        <begin position="272"/>
        <end position="848"/>
    </location>
</feature>
<dbReference type="GO" id="GO:0007165">
    <property type="term" value="P:signal transduction"/>
    <property type="evidence" value="ECO:0007669"/>
    <property type="project" value="InterPro"/>
</dbReference>
<dbReference type="GO" id="GO:0005801">
    <property type="term" value="C:cis-Golgi network"/>
    <property type="evidence" value="ECO:0007669"/>
    <property type="project" value="TreeGrafter"/>
</dbReference>
<comment type="subcellular location">
    <subcellularLocation>
        <location evidence="1">Cytoplasm</location>
        <location evidence="1">Cytoskeleton</location>
        <location evidence="1">Microtubule organizing center</location>
        <location evidence="1">Centrosome</location>
    </subcellularLocation>
</comment>
<dbReference type="GO" id="GO:1903358">
    <property type="term" value="P:regulation of Golgi organization"/>
    <property type="evidence" value="ECO:0007669"/>
    <property type="project" value="TreeGrafter"/>
</dbReference>
<evidence type="ECO:0000256" key="3">
    <source>
        <dbReference type="ARBA" id="ARBA00023054"/>
    </source>
</evidence>
<keyword evidence="2" id="KW-0963">Cytoplasm</keyword>
<feature type="coiled-coil region" evidence="5">
    <location>
        <begin position="1103"/>
        <end position="1158"/>
    </location>
</feature>
<feature type="coiled-coil region" evidence="5">
    <location>
        <begin position="976"/>
        <end position="1072"/>
    </location>
</feature>
<evidence type="ECO:0000256" key="6">
    <source>
        <dbReference type="SAM" id="MobiDB-lite"/>
    </source>
</evidence>
<dbReference type="PANTHER" id="PTHR44981:SF1">
    <property type="entry name" value="A-KINASE ANCHOR PROTEIN 9"/>
    <property type="match status" value="1"/>
</dbReference>
<feature type="coiled-coil region" evidence="5">
    <location>
        <begin position="899"/>
        <end position="951"/>
    </location>
</feature>
<evidence type="ECO:0000256" key="1">
    <source>
        <dbReference type="ARBA" id="ARBA00004300"/>
    </source>
</evidence>
<evidence type="ECO:0000256" key="2">
    <source>
        <dbReference type="ARBA" id="ARBA00022490"/>
    </source>
</evidence>
<feature type="compositionally biased region" description="Basic and acidic residues" evidence="6">
    <location>
        <begin position="1851"/>
        <end position="1867"/>
    </location>
</feature>
<dbReference type="PANTHER" id="PTHR44981">
    <property type="entry name" value="PERICENTRIN-LIKE PROTEIN, ISOFORM F"/>
    <property type="match status" value="1"/>
</dbReference>
<keyword evidence="3 5" id="KW-0175">Coiled coil</keyword>
<reference evidence="7 8" key="1">
    <citation type="submission" date="2014-04" db="EMBL/GenBank/DDBJ databases">
        <title>Genome evolution of avian class.</title>
        <authorList>
            <person name="Zhang G."/>
            <person name="Li C."/>
        </authorList>
    </citation>
    <scope>NUCLEOTIDE SEQUENCE [LARGE SCALE GENOMIC DNA]</scope>
    <source>
        <strain evidence="7">BGI_N328</strain>
    </source>
</reference>
<evidence type="ECO:0000256" key="4">
    <source>
        <dbReference type="ARBA" id="ARBA00023212"/>
    </source>
</evidence>
<keyword evidence="7" id="KW-0418">Kinase</keyword>
<protein>
    <submittedName>
        <fullName evidence="7">A-kinase anchor protein 9</fullName>
    </submittedName>
</protein>
<feature type="coiled-coil region" evidence="5">
    <location>
        <begin position="16"/>
        <end position="72"/>
    </location>
</feature>
<keyword evidence="8" id="KW-1185">Reference proteome</keyword>
<keyword evidence="4" id="KW-0206">Cytoskeleton</keyword>
<evidence type="ECO:0000313" key="7">
    <source>
        <dbReference type="EMBL" id="KFV58500.1"/>
    </source>
</evidence>
<dbReference type="Proteomes" id="UP000054313">
    <property type="component" value="Unassembled WGS sequence"/>
</dbReference>
<evidence type="ECO:0000256" key="5">
    <source>
        <dbReference type="SAM" id="Coils"/>
    </source>
</evidence>
<dbReference type="GO" id="GO:0097060">
    <property type="term" value="C:synaptic membrane"/>
    <property type="evidence" value="ECO:0007669"/>
    <property type="project" value="TreeGrafter"/>
</dbReference>
<dbReference type="GO" id="GO:0005795">
    <property type="term" value="C:Golgi stack"/>
    <property type="evidence" value="ECO:0007669"/>
    <property type="project" value="TreeGrafter"/>
</dbReference>
<organism evidence="7 8">
    <name type="scientific">Gavia stellata</name>
    <name type="common">Red-throated diver</name>
    <name type="synonym">Colymbus stellatus</name>
    <dbReference type="NCBI Taxonomy" id="37040"/>
    <lineage>
        <taxon>Eukaryota</taxon>
        <taxon>Metazoa</taxon>
        <taxon>Chordata</taxon>
        <taxon>Craniata</taxon>
        <taxon>Vertebrata</taxon>
        <taxon>Euteleostomi</taxon>
        <taxon>Archelosauria</taxon>
        <taxon>Archosauria</taxon>
        <taxon>Dinosauria</taxon>
        <taxon>Saurischia</taxon>
        <taxon>Theropoda</taxon>
        <taxon>Coelurosauria</taxon>
        <taxon>Aves</taxon>
        <taxon>Neognathae</taxon>
        <taxon>Neoaves</taxon>
        <taxon>Aequornithes</taxon>
        <taxon>Gaviiformes</taxon>
        <taxon>Gaviidae</taxon>
        <taxon>Gavia</taxon>
    </lineage>
</organism>
<dbReference type="GO" id="GO:0060090">
    <property type="term" value="F:molecular adaptor activity"/>
    <property type="evidence" value="ECO:0007669"/>
    <property type="project" value="InterPro"/>
</dbReference>
<dbReference type="EMBL" id="KK636233">
    <property type="protein sequence ID" value="KFV58500.1"/>
    <property type="molecule type" value="Genomic_DNA"/>
</dbReference>
<gene>
    <name evidence="7" type="ORF">N328_11110</name>
</gene>
<feature type="compositionally biased region" description="Polar residues" evidence="6">
    <location>
        <begin position="1868"/>
        <end position="1878"/>
    </location>
</feature>
<sequence length="1983" mass="229757">MTASDTETSSQLLLYEEHLEDMRQELVRQYQEHQQATELLRQGHMQQMERQKENQDQLLAELESLKVQLAERVSMENDSLVAERERMLLEELESLKQHSVPGKERLFCELQNNSTQTENENENQNDVREQIFDDEDGGRKPDETSSALLSKERHVFQKANEKLMKILLEVVKTTVAMEETIGRHVLGILDRSGKVQPSKPAGWDTEAEESLKPCIRVGYEKESCSSYHGSSMGDDDINMWSGATDEGLLSQHLAESGVEIDPENEELILNISSRLQAAVEKLLEAINEISNQLEHAKITQTELMQESFKKQQEATEFIKYQEELQERLNEETKAREQLALELSKAEGLIDGYADEKAFLEKQLQEKIDVIDHLEQELLCTGNKLQELEAEQQQIQEEKELLSRQKNAMRADAGPVEQQLLEETEKLMKEKIEVQRQAEKEYDDLQKQVKVLEIDLEEQVNRFIELEQEKNAELMDLRQQNQALEKQLEKTRKFLDEQAVDREHERDVFQQEIQKLEQQLKIPQRSQPVNEHQTREVEQLTNHLKEKTDRCSELLLSKEQLQRDIQERNEEIEKLECRIRELEQALIISADNLQKVEERKQLGTIIVKGELPLEVQLQAEREAVDRKEKEVTNLEEQLEQFREELENKNEEVQQLHMQLEIQRKESTTHLQELEQENKLFKDEMEILGLAIQKTEDATIKDHRLVAGRLAHIMQEKEQEIDHLHEQIAKLQQQLEVTTDNKVIEEQNEHIRELEAQVECLKSDQERVKKKNDEEVEQLNDVIDKQDADNLTHTLETVLAEKEALEKQVENISVEASQTKNELEETKLKMNQLKQEISMLKKEHESITEKCKCALMKGDGEKTGDRSNGKTEKAEEGLCEKIELRDQSQLRSSDENTRVAISKMEVQLQQLQACIKEKDSELCQSYNEIKDLKEQGKAEREILKKRILELEKTLVEKVAAALVSQVQLNAIQEQRKFMQEIQEASKCVEEASKNAQTESLGDRTENETESKLSLLTERLREMEDQLAMVSCNLELEKENLKVAQKEAKVKEERLLELQQLLEEVQEKHKGEIQKHIKQEEMQTYQVETQLMESQKENLLINEFELEKGKEEAAAAKEELSSYREKAEKLQQELAVKEESLRRLQEDLCKVKENLVQAEERLASYVRKDKEMAKTESKKDAEILCDLSTIESTLIRKSSSSQTDKTGEINSCIQTSPVLVKNAEIQIDLQNGCSSEEIAEIIREFTEKIDQMQELHAAEIMDMEARHISESEALKREKFVAVQVLTEECNTLKEVIETLQAKEVSFMFFSPFILDSSSDWSQGMYLAQTQESDMISEGIDEGETSTDLLPKKIKGLLRAVHHEGIQVLSLTEFPYGEREMPPLKQEPESWLEERKAFLSTISSLKDLIAKMQLHREAEIYASTESPEGVSDWRGELLHAIQQLFVREQNVLLAAFQTELAEQGTRDAVILMNQLEHRLQEQATNQRAAMDCLQNADRRSLLMEIQLLHAQMNSKKNNPKREQEINSKSQEMLEYNMQQKQSQILEMQVELRSMKDKAAELQEQLNSERMMGAELKNELAQAKLELETTLKAQHKHFKDLETIRTEVKEKAAELDILKDTMASEQKKSRELQWALEKEKAKMERSEERGREELEDLKFSLEDQNQKNLQLTKLLEQEKQLSADLQQKIESQEALSAAQLSREQGRNSELQVLLESEKVRALEISSALEREKELCAQLQSAEDKGQAGTPNPSEELLKELQKQMDEKHDRIVELVSEMEKYKLESVQVRQQMEKERQIQRKALQAEQDANIVAQKKLHELESKVEDLQWQLGEKKHEVHKLGNETKKLQEIIQELQKKEQEHEGRKEAERTPSHNPNETTWDTPNDRTRNWVLQQKMEGAEANESTYPTLTGGGDLSAATEILENVRQKLQNASPKLKQLAWKAASRLQFETADDQDFIAIQNAIEEVISELQKLPGLSYLEEVSAML</sequence>
<accession>A0A093FPB3</accession>
<proteinExistence type="predicted"/>
<dbReference type="InterPro" id="IPR028745">
    <property type="entry name" value="AKAP9/Pericentrin"/>
</dbReference>
<dbReference type="GO" id="GO:0034237">
    <property type="term" value="F:protein kinase A regulatory subunit binding"/>
    <property type="evidence" value="ECO:0007669"/>
    <property type="project" value="TreeGrafter"/>
</dbReference>
<feature type="coiled-coil region" evidence="5">
    <location>
        <begin position="1533"/>
        <end position="1690"/>
    </location>
</feature>
<dbReference type="GO" id="GO:0015459">
    <property type="term" value="F:potassium channel regulator activity"/>
    <property type="evidence" value="ECO:0007669"/>
    <property type="project" value="TreeGrafter"/>
</dbReference>
<name>A0A093FPB3_GAVST</name>
<feature type="region of interest" description="Disordered" evidence="6">
    <location>
        <begin position="1851"/>
        <end position="1883"/>
    </location>
</feature>
<keyword evidence="7" id="KW-0808">Transferase</keyword>
<dbReference type="GO" id="GO:0016301">
    <property type="term" value="F:kinase activity"/>
    <property type="evidence" value="ECO:0007669"/>
    <property type="project" value="UniProtKB-KW"/>
</dbReference>
<dbReference type="GO" id="GO:0060307">
    <property type="term" value="P:regulation of ventricular cardiac muscle cell membrane repolarization"/>
    <property type="evidence" value="ECO:0007669"/>
    <property type="project" value="TreeGrafter"/>
</dbReference>